<dbReference type="Gene3D" id="3.40.1390.10">
    <property type="entry name" value="MurE/MurF, N-terminal domain"/>
    <property type="match status" value="1"/>
</dbReference>
<dbReference type="Pfam" id="PF01225">
    <property type="entry name" value="Mur_ligase"/>
    <property type="match status" value="1"/>
</dbReference>
<evidence type="ECO:0000313" key="6">
    <source>
        <dbReference type="Proteomes" id="UP000697995"/>
    </source>
</evidence>
<feature type="non-terminal residue" evidence="5">
    <location>
        <position position="84"/>
    </location>
</feature>
<dbReference type="PANTHER" id="PTHR43024:SF1">
    <property type="entry name" value="UDP-N-ACETYLMURAMOYL-TRIPEPTIDE--D-ALANYL-D-ALANINE LIGASE"/>
    <property type="match status" value="1"/>
</dbReference>
<sequence>MTLWTAEALRAATGGSLPAEAAATGVSIDSRTLAPGDLFVALRDARDGHEFVAGALARGAAAAMVDRDPPGVAPGAPLLRVADT</sequence>
<dbReference type="InterPro" id="IPR051046">
    <property type="entry name" value="MurCDEF_CellWall_CoF430Synth"/>
</dbReference>
<reference evidence="5 6" key="1">
    <citation type="journal article" date="2020" name="Microorganisms">
        <title>Osmotic Adaptation and Compatible Solute Biosynthesis of Phototrophic Bacteria as Revealed from Genome Analyses.</title>
        <authorList>
            <person name="Imhoff J.F."/>
            <person name="Rahn T."/>
            <person name="Kunzel S."/>
            <person name="Keller A."/>
            <person name="Neulinger S.C."/>
        </authorList>
    </citation>
    <scope>NUCLEOTIDE SEQUENCE [LARGE SCALE GENOMIC DNA]</scope>
    <source>
        <strain evidence="5 6">DSM 15382</strain>
    </source>
</reference>
<protein>
    <submittedName>
        <fullName evidence="5">UDP-N-acetylmuramoyl-tripeptide--D-alanyl-D-alanine ligase</fullName>
    </submittedName>
</protein>
<feature type="domain" description="Mur ligase N-terminal catalytic" evidence="4">
    <location>
        <begin position="24"/>
        <end position="69"/>
    </location>
</feature>
<dbReference type="EMBL" id="NRSG01000638">
    <property type="protein sequence ID" value="MBK1662613.1"/>
    <property type="molecule type" value="Genomic_DNA"/>
</dbReference>
<evidence type="ECO:0000256" key="2">
    <source>
        <dbReference type="ARBA" id="ARBA00022741"/>
    </source>
</evidence>
<evidence type="ECO:0000256" key="3">
    <source>
        <dbReference type="ARBA" id="ARBA00022840"/>
    </source>
</evidence>
<dbReference type="InterPro" id="IPR035911">
    <property type="entry name" value="MurE/MurF_N"/>
</dbReference>
<evidence type="ECO:0000256" key="1">
    <source>
        <dbReference type="ARBA" id="ARBA00022598"/>
    </source>
</evidence>
<dbReference type="Proteomes" id="UP000697995">
    <property type="component" value="Unassembled WGS sequence"/>
</dbReference>
<comment type="caution">
    <text evidence="5">The sequence shown here is derived from an EMBL/GenBank/DDBJ whole genome shotgun (WGS) entry which is preliminary data.</text>
</comment>
<keyword evidence="1 5" id="KW-0436">Ligase</keyword>
<organism evidence="5 6">
    <name type="scientific">Paracraurococcus ruber</name>
    <dbReference type="NCBI Taxonomy" id="77675"/>
    <lineage>
        <taxon>Bacteria</taxon>
        <taxon>Pseudomonadati</taxon>
        <taxon>Pseudomonadota</taxon>
        <taxon>Alphaproteobacteria</taxon>
        <taxon>Acetobacterales</taxon>
        <taxon>Roseomonadaceae</taxon>
        <taxon>Paracraurococcus</taxon>
    </lineage>
</organism>
<evidence type="ECO:0000259" key="4">
    <source>
        <dbReference type="Pfam" id="PF01225"/>
    </source>
</evidence>
<dbReference type="PANTHER" id="PTHR43024">
    <property type="entry name" value="UDP-N-ACETYLMURAMOYL-TRIPEPTIDE--D-ALANYL-D-ALANINE LIGASE"/>
    <property type="match status" value="1"/>
</dbReference>
<keyword evidence="6" id="KW-1185">Reference proteome</keyword>
<dbReference type="RefSeq" id="WP_242482057.1">
    <property type="nucleotide sequence ID" value="NZ_NRSG01000638.1"/>
</dbReference>
<keyword evidence="2" id="KW-0547">Nucleotide-binding</keyword>
<evidence type="ECO:0000313" key="5">
    <source>
        <dbReference type="EMBL" id="MBK1662613.1"/>
    </source>
</evidence>
<keyword evidence="3" id="KW-0067">ATP-binding</keyword>
<name>A0ABS1D7Z9_9PROT</name>
<proteinExistence type="predicted"/>
<accession>A0ABS1D7Z9</accession>
<gene>
    <name evidence="5" type="ORF">CKO45_31030</name>
</gene>
<dbReference type="GO" id="GO:0016874">
    <property type="term" value="F:ligase activity"/>
    <property type="evidence" value="ECO:0007669"/>
    <property type="project" value="UniProtKB-KW"/>
</dbReference>
<dbReference type="InterPro" id="IPR000713">
    <property type="entry name" value="Mur_ligase_N"/>
</dbReference>
<dbReference type="SUPFAM" id="SSF63418">
    <property type="entry name" value="MurE/MurF N-terminal domain"/>
    <property type="match status" value="1"/>
</dbReference>